<name>A0AAD6A3B5_9POAL</name>
<evidence type="ECO:0000256" key="5">
    <source>
        <dbReference type="ARBA" id="ARBA00022833"/>
    </source>
</evidence>
<keyword evidence="11" id="KW-1185">Reference proteome</keyword>
<accession>A0AAD6A3B5</accession>
<dbReference type="EC" id="2.3.2.27" evidence="2"/>
<dbReference type="SMART" id="SM00184">
    <property type="entry name" value="RING"/>
    <property type="match status" value="1"/>
</dbReference>
<keyword evidence="3" id="KW-0479">Metal-binding</keyword>
<dbReference type="Pfam" id="PF13639">
    <property type="entry name" value="zf-RING_2"/>
    <property type="match status" value="1"/>
</dbReference>
<evidence type="ECO:0000256" key="8">
    <source>
        <dbReference type="SAM" id="Phobius"/>
    </source>
</evidence>
<keyword evidence="8" id="KW-1133">Transmembrane helix</keyword>
<gene>
    <name evidence="10" type="ORF">LUZ61_012667</name>
</gene>
<evidence type="ECO:0000313" key="11">
    <source>
        <dbReference type="Proteomes" id="UP001210211"/>
    </source>
</evidence>
<dbReference type="PANTHER" id="PTHR14155">
    <property type="entry name" value="RING FINGER DOMAIN-CONTAINING"/>
    <property type="match status" value="1"/>
</dbReference>
<protein>
    <recommendedName>
        <fullName evidence="2">RING-type E3 ubiquitin transferase</fullName>
        <ecNumber evidence="2">2.3.2.27</ecNumber>
    </recommendedName>
</protein>
<dbReference type="AlphaFoldDB" id="A0AAD6A3B5"/>
<comment type="similarity">
    <text evidence="6">Belongs to the RING-type zinc finger family. ATL subfamily.</text>
</comment>
<proteinExistence type="inferred from homology"/>
<evidence type="ECO:0000256" key="4">
    <source>
        <dbReference type="ARBA" id="ARBA00022771"/>
    </source>
</evidence>
<feature type="transmembrane region" description="Helical" evidence="8">
    <location>
        <begin position="20"/>
        <end position="39"/>
    </location>
</feature>
<dbReference type="PANTHER" id="PTHR14155:SF627">
    <property type="entry name" value="OS06G0192800 PROTEIN"/>
    <property type="match status" value="1"/>
</dbReference>
<feature type="domain" description="RING-type" evidence="9">
    <location>
        <begin position="91"/>
        <end position="133"/>
    </location>
</feature>
<dbReference type="PROSITE" id="PS50089">
    <property type="entry name" value="ZF_RING_2"/>
    <property type="match status" value="1"/>
</dbReference>
<dbReference type="InterPro" id="IPR013083">
    <property type="entry name" value="Znf_RING/FYVE/PHD"/>
</dbReference>
<comment type="catalytic activity">
    <reaction evidence="1">
        <text>S-ubiquitinyl-[E2 ubiquitin-conjugating enzyme]-L-cysteine + [acceptor protein]-L-lysine = [E2 ubiquitin-conjugating enzyme]-L-cysteine + N(6)-ubiquitinyl-[acceptor protein]-L-lysine.</text>
        <dbReference type="EC" id="2.3.2.27"/>
    </reaction>
</comment>
<dbReference type="EMBL" id="JAMRDG010000001">
    <property type="protein sequence ID" value="KAJ3708962.1"/>
    <property type="molecule type" value="Genomic_DNA"/>
</dbReference>
<dbReference type="SUPFAM" id="SSF57850">
    <property type="entry name" value="RING/U-box"/>
    <property type="match status" value="1"/>
</dbReference>
<evidence type="ECO:0000256" key="3">
    <source>
        <dbReference type="ARBA" id="ARBA00022723"/>
    </source>
</evidence>
<dbReference type="GO" id="GO:0008270">
    <property type="term" value="F:zinc ion binding"/>
    <property type="evidence" value="ECO:0007669"/>
    <property type="project" value="UniProtKB-KW"/>
</dbReference>
<keyword evidence="4 7" id="KW-0863">Zinc-finger</keyword>
<evidence type="ECO:0000313" key="10">
    <source>
        <dbReference type="EMBL" id="KAJ3708962.1"/>
    </source>
</evidence>
<evidence type="ECO:0000256" key="2">
    <source>
        <dbReference type="ARBA" id="ARBA00012483"/>
    </source>
</evidence>
<dbReference type="InterPro" id="IPR001841">
    <property type="entry name" value="Znf_RING"/>
</dbReference>
<keyword evidence="5" id="KW-0862">Zinc</keyword>
<keyword evidence="8" id="KW-0472">Membrane</keyword>
<sequence length="147" mass="16243">MSTTSPVADQHVKSCCDFAATSQIIAIAICAFVIFYAIISSFRCFLGRRMETDNTLGPPEPPAGLNPTLIAALPMYRYTHQGKGDVPAPDCAICLSEVNEGEEVKLLPICMHLFHKDCIELWLEKNRTCPVCRAGVIQSPRQDLEMQ</sequence>
<evidence type="ECO:0000256" key="1">
    <source>
        <dbReference type="ARBA" id="ARBA00000900"/>
    </source>
</evidence>
<comment type="caution">
    <text evidence="10">The sequence shown here is derived from an EMBL/GenBank/DDBJ whole genome shotgun (WGS) entry which is preliminary data.</text>
</comment>
<reference evidence="10 11" key="1">
    <citation type="journal article" date="2022" name="Cell">
        <title>Repeat-based holocentromeres influence genome architecture and karyotype evolution.</title>
        <authorList>
            <person name="Hofstatter P.G."/>
            <person name="Thangavel G."/>
            <person name="Lux T."/>
            <person name="Neumann P."/>
            <person name="Vondrak T."/>
            <person name="Novak P."/>
            <person name="Zhang M."/>
            <person name="Costa L."/>
            <person name="Castellani M."/>
            <person name="Scott A."/>
            <person name="Toegelov H."/>
            <person name="Fuchs J."/>
            <person name="Mata-Sucre Y."/>
            <person name="Dias Y."/>
            <person name="Vanzela A.L.L."/>
            <person name="Huettel B."/>
            <person name="Almeida C.C.S."/>
            <person name="Simkova H."/>
            <person name="Souza G."/>
            <person name="Pedrosa-Harand A."/>
            <person name="Macas J."/>
            <person name="Mayer K.F.X."/>
            <person name="Houben A."/>
            <person name="Marques A."/>
        </authorList>
    </citation>
    <scope>NUCLEOTIDE SEQUENCE [LARGE SCALE GENOMIC DNA]</scope>
    <source>
        <strain evidence="10">RhyTen1mFocal</strain>
    </source>
</reference>
<dbReference type="InterPro" id="IPR053238">
    <property type="entry name" value="RING-H2_zinc_finger"/>
</dbReference>
<dbReference type="Proteomes" id="UP001210211">
    <property type="component" value="Unassembled WGS sequence"/>
</dbReference>
<evidence type="ECO:0000256" key="6">
    <source>
        <dbReference type="ARBA" id="ARBA00024209"/>
    </source>
</evidence>
<keyword evidence="8" id="KW-0812">Transmembrane</keyword>
<organism evidence="10 11">
    <name type="scientific">Rhynchospora tenuis</name>
    <dbReference type="NCBI Taxonomy" id="198213"/>
    <lineage>
        <taxon>Eukaryota</taxon>
        <taxon>Viridiplantae</taxon>
        <taxon>Streptophyta</taxon>
        <taxon>Embryophyta</taxon>
        <taxon>Tracheophyta</taxon>
        <taxon>Spermatophyta</taxon>
        <taxon>Magnoliopsida</taxon>
        <taxon>Liliopsida</taxon>
        <taxon>Poales</taxon>
        <taxon>Cyperaceae</taxon>
        <taxon>Cyperoideae</taxon>
        <taxon>Rhynchosporeae</taxon>
        <taxon>Rhynchospora</taxon>
    </lineage>
</organism>
<evidence type="ECO:0000259" key="9">
    <source>
        <dbReference type="PROSITE" id="PS50089"/>
    </source>
</evidence>
<dbReference type="GO" id="GO:0061630">
    <property type="term" value="F:ubiquitin protein ligase activity"/>
    <property type="evidence" value="ECO:0007669"/>
    <property type="project" value="UniProtKB-EC"/>
</dbReference>
<dbReference type="Gene3D" id="3.30.40.10">
    <property type="entry name" value="Zinc/RING finger domain, C3HC4 (zinc finger)"/>
    <property type="match status" value="1"/>
</dbReference>
<evidence type="ECO:0000256" key="7">
    <source>
        <dbReference type="PROSITE-ProRule" id="PRU00175"/>
    </source>
</evidence>